<name>A0A1A8ZSH1_PLAOA</name>
<dbReference type="EMBL" id="FLRD01000139">
    <property type="protein sequence ID" value="SBT46292.1"/>
    <property type="molecule type" value="Genomic_DNA"/>
</dbReference>
<reference evidence="2" key="1">
    <citation type="submission" date="2016-05" db="EMBL/GenBank/DDBJ databases">
        <authorList>
            <person name="Lavstsen T."/>
            <person name="Jespersen J.S."/>
        </authorList>
    </citation>
    <scope>NUCLEOTIDE SEQUENCE [LARGE SCALE GENOMIC DNA]</scope>
</reference>
<proteinExistence type="predicted"/>
<evidence type="ECO:0000313" key="3">
    <source>
        <dbReference type="Proteomes" id="UP000078550"/>
    </source>
</evidence>
<evidence type="ECO:0000313" key="1">
    <source>
        <dbReference type="EMBL" id="SBT46292.1"/>
    </source>
</evidence>
<accession>A0A1A8ZSH1</accession>
<sequence length="79" mass="9347">MIYLKNVIIGDGKTDYNDNIDLCFFFNARVVKLCEHYDKSNELFKRRARVVLGSRQNFTKHLLCAKLTHTLKAKQKREK</sequence>
<keyword evidence="4" id="KW-1185">Reference proteome</keyword>
<gene>
    <name evidence="1" type="ORF">POVWA1_053460</name>
    <name evidence="2" type="ORF">POVWA2_052730</name>
</gene>
<protein>
    <submittedName>
        <fullName evidence="2">Uncharacterized protein</fullName>
    </submittedName>
</protein>
<evidence type="ECO:0000313" key="4">
    <source>
        <dbReference type="Proteomes" id="UP000078555"/>
    </source>
</evidence>
<dbReference type="Proteomes" id="UP000078550">
    <property type="component" value="Unassembled WGS sequence"/>
</dbReference>
<dbReference type="EMBL" id="FLRE01000185">
    <property type="protein sequence ID" value="SBT46812.1"/>
    <property type="molecule type" value="Genomic_DNA"/>
</dbReference>
<evidence type="ECO:0000313" key="2">
    <source>
        <dbReference type="EMBL" id="SBT46812.1"/>
    </source>
</evidence>
<dbReference type="Proteomes" id="UP000078555">
    <property type="component" value="Unassembled WGS sequence"/>
</dbReference>
<dbReference type="AlphaFoldDB" id="A0A1A8ZSH1"/>
<reference evidence="3 4" key="2">
    <citation type="submission" date="2016-05" db="EMBL/GenBank/DDBJ databases">
        <authorList>
            <person name="Naeem Raeece"/>
        </authorList>
    </citation>
    <scope>NUCLEOTIDE SEQUENCE [LARGE SCALE GENOMIC DNA]</scope>
</reference>
<organism evidence="2 3">
    <name type="scientific">Plasmodium ovale wallikeri</name>
    <dbReference type="NCBI Taxonomy" id="864142"/>
    <lineage>
        <taxon>Eukaryota</taxon>
        <taxon>Sar</taxon>
        <taxon>Alveolata</taxon>
        <taxon>Apicomplexa</taxon>
        <taxon>Aconoidasida</taxon>
        <taxon>Haemosporida</taxon>
        <taxon>Plasmodiidae</taxon>
        <taxon>Plasmodium</taxon>
        <taxon>Plasmodium (Plasmodium)</taxon>
    </lineage>
</organism>